<sequence length="316" mass="34449">MWFERLMGFAEKNPEQVRSSLNLSEDGILTSKHGNVSIQCGELEIPSLAELRSASANPNIALLPPGQLKVTEVVANVQQLHKDPVNAGALFQVASQFNLLEMASPHAIPEDGVGIYGSDHTQGPACAIACSGGTIYRNYYVPVRGNGLNMIGQTTTHQVDCLADMGVALGNSSERLWNMKNGYALATREGLEHIHHHLFSCSDSERDEYLQLLRIGIQKDTQVTLGGCKHRVTQAYCSALPVNYGQHPVEKWEAFARLVLEASYEATFHAAILNAASTGNNKVFLTLVGGGVFGNKEEWILDAIEKCLDTFADYAF</sequence>
<accession>A0A7S2U5K6</accession>
<evidence type="ECO:0000313" key="1">
    <source>
        <dbReference type="EMBL" id="CAD9809256.1"/>
    </source>
</evidence>
<proteinExistence type="predicted"/>
<protein>
    <submittedName>
        <fullName evidence="1">Uncharacterized protein</fullName>
    </submittedName>
</protein>
<dbReference type="PANTHER" id="PTHR35609:SF1">
    <property type="entry name" value="MACRO DOMAIN-CONTAINING PROTEIN"/>
    <property type="match status" value="1"/>
</dbReference>
<organism evidence="1">
    <name type="scientific">Attheya septentrionalis</name>
    <dbReference type="NCBI Taxonomy" id="420275"/>
    <lineage>
        <taxon>Eukaryota</taxon>
        <taxon>Sar</taxon>
        <taxon>Stramenopiles</taxon>
        <taxon>Ochrophyta</taxon>
        <taxon>Bacillariophyta</taxon>
        <taxon>Coscinodiscophyceae</taxon>
        <taxon>Chaetocerotophycidae</taxon>
        <taxon>Chaetocerotales</taxon>
        <taxon>Attheyaceae</taxon>
        <taxon>Attheya</taxon>
    </lineage>
</organism>
<reference evidence="1" key="1">
    <citation type="submission" date="2021-01" db="EMBL/GenBank/DDBJ databases">
        <authorList>
            <person name="Corre E."/>
            <person name="Pelletier E."/>
            <person name="Niang G."/>
            <person name="Scheremetjew M."/>
            <person name="Finn R."/>
            <person name="Kale V."/>
            <person name="Holt S."/>
            <person name="Cochrane G."/>
            <person name="Meng A."/>
            <person name="Brown T."/>
            <person name="Cohen L."/>
        </authorList>
    </citation>
    <scope>NUCLEOTIDE SEQUENCE</scope>
    <source>
        <strain evidence="1">CCMP2084</strain>
    </source>
</reference>
<dbReference type="PANTHER" id="PTHR35609">
    <property type="entry name" value="MACRO DOMAIN-CONTAINING PROTEIN"/>
    <property type="match status" value="1"/>
</dbReference>
<dbReference type="EMBL" id="HBHQ01001714">
    <property type="protein sequence ID" value="CAD9809256.1"/>
    <property type="molecule type" value="Transcribed_RNA"/>
</dbReference>
<gene>
    <name evidence="1" type="ORF">ASEP1449_LOCUS1079</name>
</gene>
<name>A0A7S2U5K6_9STRA</name>
<dbReference type="AlphaFoldDB" id="A0A7S2U5K6"/>